<dbReference type="AlphaFoldDB" id="W1PY57"/>
<sequence>MARLGENFPSKFLEIIANTDLSTLTLAPLKFRWPWDLIFRPASRANLTVPGDAMHPMTRDLAQGGCSALEDAVVLGRHLGGVFLKKHKFEGKEVEVSFKNYVKERKWRAAGLILGSLLSRWVQGDDGWWLVKAIRHKVFYGLLYSKLFNVIDYDCRVLPAPPSYLKSGLERQTEAVEF</sequence>
<dbReference type="InterPro" id="IPR036188">
    <property type="entry name" value="FAD/NAD-bd_sf"/>
</dbReference>
<dbReference type="eggNOG" id="KOG2614">
    <property type="taxonomic scope" value="Eukaryota"/>
</dbReference>
<dbReference type="HOGENOM" id="CLU_009665_10_3_1"/>
<dbReference type="OMA" id="HICQGGC"/>
<dbReference type="GO" id="GO:0004497">
    <property type="term" value="F:monooxygenase activity"/>
    <property type="evidence" value="ECO:0007669"/>
    <property type="project" value="UniProtKB-KW"/>
</dbReference>
<keyword evidence="2" id="KW-0503">Monooxygenase</keyword>
<evidence type="ECO:0000256" key="1">
    <source>
        <dbReference type="ARBA" id="ARBA00023002"/>
    </source>
</evidence>
<keyword evidence="1" id="KW-0560">Oxidoreductase</keyword>
<name>W1PY57_AMBTC</name>
<evidence type="ECO:0008006" key="5">
    <source>
        <dbReference type="Google" id="ProtNLM"/>
    </source>
</evidence>
<gene>
    <name evidence="3" type="ORF">AMTR_s00040p00066920</name>
</gene>
<dbReference type="InterPro" id="IPR044560">
    <property type="entry name" value="MOase"/>
</dbReference>
<dbReference type="EMBL" id="KI392591">
    <property type="protein sequence ID" value="ERN12989.1"/>
    <property type="molecule type" value="Genomic_DNA"/>
</dbReference>
<dbReference type="PANTHER" id="PTHR45934">
    <property type="entry name" value="FAD/NAD(P)-BINDING OXIDOREDUCTASE FAMILY PROTEIN"/>
    <property type="match status" value="1"/>
</dbReference>
<reference evidence="4" key="1">
    <citation type="journal article" date="2013" name="Science">
        <title>The Amborella genome and the evolution of flowering plants.</title>
        <authorList>
            <consortium name="Amborella Genome Project"/>
        </authorList>
    </citation>
    <scope>NUCLEOTIDE SEQUENCE [LARGE SCALE GENOMIC DNA]</scope>
</reference>
<dbReference type="Proteomes" id="UP000017836">
    <property type="component" value="Unassembled WGS sequence"/>
</dbReference>
<organism evidence="3 4">
    <name type="scientific">Amborella trichopoda</name>
    <dbReference type="NCBI Taxonomy" id="13333"/>
    <lineage>
        <taxon>Eukaryota</taxon>
        <taxon>Viridiplantae</taxon>
        <taxon>Streptophyta</taxon>
        <taxon>Embryophyta</taxon>
        <taxon>Tracheophyta</taxon>
        <taxon>Spermatophyta</taxon>
        <taxon>Magnoliopsida</taxon>
        <taxon>Amborellales</taxon>
        <taxon>Amborellaceae</taxon>
        <taxon>Amborella</taxon>
    </lineage>
</organism>
<evidence type="ECO:0000313" key="3">
    <source>
        <dbReference type="EMBL" id="ERN12989.1"/>
    </source>
</evidence>
<dbReference type="STRING" id="13333.W1PY57"/>
<evidence type="ECO:0000256" key="2">
    <source>
        <dbReference type="ARBA" id="ARBA00023033"/>
    </source>
</evidence>
<proteinExistence type="predicted"/>
<protein>
    <recommendedName>
        <fullName evidence="5">FAD-binding domain-containing protein</fullName>
    </recommendedName>
</protein>
<dbReference type="Gramene" id="ERN12989">
    <property type="protein sequence ID" value="ERN12989"/>
    <property type="gene ID" value="AMTR_s00040p00066920"/>
</dbReference>
<accession>W1PY57</accession>
<dbReference type="SUPFAM" id="SSF51905">
    <property type="entry name" value="FAD/NAD(P)-binding domain"/>
    <property type="match status" value="1"/>
</dbReference>
<keyword evidence="4" id="KW-1185">Reference proteome</keyword>
<dbReference type="Gene3D" id="3.50.50.60">
    <property type="entry name" value="FAD/NAD(P)-binding domain"/>
    <property type="match status" value="1"/>
</dbReference>
<dbReference type="PANTHER" id="PTHR45934:SF1">
    <property type="entry name" value="OS04G0423100 PROTEIN"/>
    <property type="match status" value="1"/>
</dbReference>
<evidence type="ECO:0000313" key="4">
    <source>
        <dbReference type="Proteomes" id="UP000017836"/>
    </source>
</evidence>